<evidence type="ECO:0000256" key="4">
    <source>
        <dbReference type="ARBA" id="ARBA00022452"/>
    </source>
</evidence>
<feature type="short sequence motif" description="TonB C-terminal box" evidence="15">
    <location>
        <begin position="693"/>
        <end position="710"/>
    </location>
</feature>
<evidence type="ECO:0000259" key="17">
    <source>
        <dbReference type="Pfam" id="PF00593"/>
    </source>
</evidence>
<dbReference type="EMBL" id="JAEKFT010000014">
    <property type="protein sequence ID" value="MBT0962188.1"/>
    <property type="molecule type" value="Genomic_DNA"/>
</dbReference>
<evidence type="ECO:0000256" key="15">
    <source>
        <dbReference type="PROSITE-ProRule" id="PRU10144"/>
    </source>
</evidence>
<dbReference type="InterPro" id="IPR037066">
    <property type="entry name" value="Plug_dom_sf"/>
</dbReference>
<evidence type="ECO:0000256" key="10">
    <source>
        <dbReference type="ARBA" id="ARBA00023077"/>
    </source>
</evidence>
<evidence type="ECO:0000256" key="2">
    <source>
        <dbReference type="ARBA" id="ARBA00009810"/>
    </source>
</evidence>
<dbReference type="RefSeq" id="WP_214362118.1">
    <property type="nucleotide sequence ID" value="NZ_JAEKFT010000014.1"/>
</dbReference>
<keyword evidence="3 14" id="KW-0813">Transport</keyword>
<dbReference type="Pfam" id="PF00593">
    <property type="entry name" value="TonB_dep_Rec_b-barrel"/>
    <property type="match status" value="1"/>
</dbReference>
<keyword evidence="6 14" id="KW-0812">Transmembrane</keyword>
<dbReference type="CDD" id="cd01347">
    <property type="entry name" value="ligand_gated_channel"/>
    <property type="match status" value="1"/>
</dbReference>
<evidence type="ECO:0000256" key="5">
    <source>
        <dbReference type="ARBA" id="ARBA00022496"/>
    </source>
</evidence>
<dbReference type="InterPro" id="IPR010917">
    <property type="entry name" value="TonB_rcpt_CS"/>
</dbReference>
<comment type="subcellular location">
    <subcellularLocation>
        <location evidence="1 14">Cell outer membrane</location>
        <topology evidence="1 14">Multi-pass membrane protein</topology>
    </subcellularLocation>
</comment>
<keyword evidence="12 19" id="KW-0675">Receptor</keyword>
<evidence type="ECO:0000256" key="14">
    <source>
        <dbReference type="PROSITE-ProRule" id="PRU01360"/>
    </source>
</evidence>
<comment type="caution">
    <text evidence="19">The sequence shown here is derived from an EMBL/GenBank/DDBJ whole genome shotgun (WGS) entry which is preliminary data.</text>
</comment>
<evidence type="ECO:0000256" key="9">
    <source>
        <dbReference type="ARBA" id="ARBA00023065"/>
    </source>
</evidence>
<dbReference type="InterPro" id="IPR012910">
    <property type="entry name" value="Plug_dom"/>
</dbReference>
<evidence type="ECO:0000256" key="8">
    <source>
        <dbReference type="ARBA" id="ARBA00023004"/>
    </source>
</evidence>
<evidence type="ECO:0000256" key="7">
    <source>
        <dbReference type="ARBA" id="ARBA00022729"/>
    </source>
</evidence>
<dbReference type="GO" id="GO:0015891">
    <property type="term" value="P:siderophore transport"/>
    <property type="evidence" value="ECO:0007669"/>
    <property type="project" value="InterPro"/>
</dbReference>
<keyword evidence="9" id="KW-0406">Ion transport</keyword>
<keyword evidence="11 14" id="KW-0472">Membrane</keyword>
<keyword evidence="10 16" id="KW-0798">TonB box</keyword>
<dbReference type="InterPro" id="IPR039426">
    <property type="entry name" value="TonB-dep_rcpt-like"/>
</dbReference>
<feature type="domain" description="TonB-dependent receptor plug" evidence="18">
    <location>
        <begin position="65"/>
        <end position="166"/>
    </location>
</feature>
<dbReference type="AlphaFoldDB" id="A0A944DCY1"/>
<dbReference type="PANTHER" id="PTHR32552">
    <property type="entry name" value="FERRICHROME IRON RECEPTOR-RELATED"/>
    <property type="match status" value="1"/>
</dbReference>
<protein>
    <submittedName>
        <fullName evidence="19">TonB-dependent receptor</fullName>
    </submittedName>
</protein>
<dbReference type="InterPro" id="IPR000531">
    <property type="entry name" value="Beta-barrel_TonB"/>
</dbReference>
<keyword evidence="8" id="KW-0408">Iron</keyword>
<dbReference type="Gene3D" id="2.170.130.10">
    <property type="entry name" value="TonB-dependent receptor, plug domain"/>
    <property type="match status" value="1"/>
</dbReference>
<dbReference type="PROSITE" id="PS01156">
    <property type="entry name" value="TONB_DEPENDENT_REC_2"/>
    <property type="match status" value="1"/>
</dbReference>
<dbReference type="InterPro" id="IPR010105">
    <property type="entry name" value="TonB_sidphr_rcpt"/>
</dbReference>
<keyword evidence="4 14" id="KW-1134">Transmembrane beta strand</keyword>
<keyword evidence="20" id="KW-1185">Reference proteome</keyword>
<comment type="similarity">
    <text evidence="2 14 16">Belongs to the TonB-dependent receptor family.</text>
</comment>
<evidence type="ECO:0000256" key="1">
    <source>
        <dbReference type="ARBA" id="ARBA00004571"/>
    </source>
</evidence>
<dbReference type="PROSITE" id="PS52016">
    <property type="entry name" value="TONB_DEPENDENT_REC_3"/>
    <property type="match status" value="1"/>
</dbReference>
<keyword evidence="13 14" id="KW-0998">Cell outer membrane</keyword>
<dbReference type="GO" id="GO:0009279">
    <property type="term" value="C:cell outer membrane"/>
    <property type="evidence" value="ECO:0007669"/>
    <property type="project" value="UniProtKB-SubCell"/>
</dbReference>
<dbReference type="SUPFAM" id="SSF56935">
    <property type="entry name" value="Porins"/>
    <property type="match status" value="1"/>
</dbReference>
<sequence length="710" mass="78154">MRQSGQTLSPLQLAVLGALGSLPTAPVGAEEAAKLPAVVVSDSPDRRTLPLDLPADTATRLGVPIKEVPASIEVIGQQTIQERGDRTVLEATSKATGFSGGFSGGTPSTFSVRGFHTNGVAWLYNGVRVPGGSSMSARSLDAANFDRIEVLRGPASVLHGEGAIGATVNLVSRMPSFAAQPIEVDYAYSSFNAHRFHTGTGGAIKDGVAAYRVDLSANHYGTNIDDERQALDRFTGSLLFKLSDHLNLTFELDTMKDDADNAYWGTPLVNGKLSKSLRDENYNKLGDDRMSADTTWWRANLEWLPGGAWEVRNQLYHYDSFRDWRNVENYRFNTGGTVTRNSWGALDHDHQLLGNRLEALHKGKIGGLDNRFVIGADINRTDFKTKRNGFGGPSQTVDAHNPPSTVFQGPGSQLARDVAIDQWSIFVEDQLSLTRDLKLVGGYRHDHFETRWIYYDQAGAPREKKSHAFNSWRLGVVYDMTPGLTLYGSYATAVEPGGTLLLLNRNQSQLDLTTATQAEIGLKQSFWGNRAEWTAAVYDIVKKNVFVPDPAMPTNRLAVGQQSSQGIELSLGVRPNAHWQLDANIATVHARYDDYTTGNPPVSRDGNTPPFVPEWVANLGVRYSPVAQWTFGAWARHVAAVYMDDANTTKLPSYTTLDLSVDHKLGKQTELGFRIRNATDELYAHWGYNGTSQALIADPRTYELSVRMRF</sequence>
<name>A0A944DCY1_DENI1</name>
<dbReference type="GO" id="GO:0038023">
    <property type="term" value="F:signaling receptor activity"/>
    <property type="evidence" value="ECO:0007669"/>
    <property type="project" value="InterPro"/>
</dbReference>
<evidence type="ECO:0000256" key="12">
    <source>
        <dbReference type="ARBA" id="ARBA00023170"/>
    </source>
</evidence>
<evidence type="ECO:0000256" key="16">
    <source>
        <dbReference type="RuleBase" id="RU003357"/>
    </source>
</evidence>
<dbReference type="NCBIfam" id="TIGR01783">
    <property type="entry name" value="TonB-siderophor"/>
    <property type="match status" value="1"/>
</dbReference>
<gene>
    <name evidence="19" type="ORF">I8J34_13485</name>
</gene>
<evidence type="ECO:0000256" key="13">
    <source>
        <dbReference type="ARBA" id="ARBA00023237"/>
    </source>
</evidence>
<evidence type="ECO:0000259" key="18">
    <source>
        <dbReference type="Pfam" id="PF07715"/>
    </source>
</evidence>
<evidence type="ECO:0000256" key="11">
    <source>
        <dbReference type="ARBA" id="ARBA00023136"/>
    </source>
</evidence>
<keyword evidence="5" id="KW-0410">Iron transport</keyword>
<dbReference type="PANTHER" id="PTHR32552:SF84">
    <property type="entry name" value="TONB-DEPENDENT RECEPTOR-RELATED"/>
    <property type="match status" value="1"/>
</dbReference>
<dbReference type="Proteomes" id="UP000694660">
    <property type="component" value="Unassembled WGS sequence"/>
</dbReference>
<feature type="domain" description="TonB-dependent receptor-like beta-barrel" evidence="17">
    <location>
        <begin position="259"/>
        <end position="677"/>
    </location>
</feature>
<proteinExistence type="inferred from homology"/>
<evidence type="ECO:0000313" key="20">
    <source>
        <dbReference type="Proteomes" id="UP000694660"/>
    </source>
</evidence>
<keyword evidence="7" id="KW-0732">Signal</keyword>
<organism evidence="19 20">
    <name type="scientific">Denitromonas iodatirespirans</name>
    <dbReference type="NCBI Taxonomy" id="2795389"/>
    <lineage>
        <taxon>Bacteria</taxon>
        <taxon>Pseudomonadati</taxon>
        <taxon>Pseudomonadota</taxon>
        <taxon>Betaproteobacteria</taxon>
        <taxon>Rhodocyclales</taxon>
        <taxon>Zoogloeaceae</taxon>
        <taxon>Denitromonas</taxon>
    </lineage>
</organism>
<reference evidence="20" key="1">
    <citation type="journal article" date="2022" name="ISME J.">
        <title>Genetic and phylogenetic analysis of dissimilatory iodate-reducing bacteria identifies potential niches across the world's oceans.</title>
        <authorList>
            <person name="Reyes-Umana V."/>
            <person name="Henning Z."/>
            <person name="Lee K."/>
            <person name="Barnum T.P."/>
            <person name="Coates J.D."/>
        </authorList>
    </citation>
    <scope>NUCLEOTIDE SEQUENCE [LARGE SCALE GENOMIC DNA]</scope>
    <source>
        <strain evidence="20">IR12</strain>
    </source>
</reference>
<dbReference type="InterPro" id="IPR036942">
    <property type="entry name" value="Beta-barrel_TonB_sf"/>
</dbReference>
<dbReference type="Pfam" id="PF07715">
    <property type="entry name" value="Plug"/>
    <property type="match status" value="1"/>
</dbReference>
<evidence type="ECO:0000256" key="6">
    <source>
        <dbReference type="ARBA" id="ARBA00022692"/>
    </source>
</evidence>
<evidence type="ECO:0000313" key="19">
    <source>
        <dbReference type="EMBL" id="MBT0962188.1"/>
    </source>
</evidence>
<evidence type="ECO:0000256" key="3">
    <source>
        <dbReference type="ARBA" id="ARBA00022448"/>
    </source>
</evidence>
<dbReference type="GO" id="GO:0015344">
    <property type="term" value="F:siderophore uptake transmembrane transporter activity"/>
    <property type="evidence" value="ECO:0007669"/>
    <property type="project" value="TreeGrafter"/>
</dbReference>
<dbReference type="Gene3D" id="2.40.170.20">
    <property type="entry name" value="TonB-dependent receptor, beta-barrel domain"/>
    <property type="match status" value="1"/>
</dbReference>
<accession>A0A944DCY1</accession>